<protein>
    <submittedName>
        <fullName evidence="1">Uncharacterized protein</fullName>
    </submittedName>
</protein>
<dbReference type="AlphaFoldDB" id="A0AAV0LPJ2"/>
<keyword evidence="2" id="KW-1185">Reference proteome</keyword>
<gene>
    <name evidence="1" type="ORF">LITE_LOCUS25110</name>
</gene>
<dbReference type="EMBL" id="CAMGYJ010000006">
    <property type="protein sequence ID" value="CAI0436467.1"/>
    <property type="molecule type" value="Genomic_DNA"/>
</dbReference>
<sequence>MAEPRLISHPFRYILLLVQELGDVWTKLSLARPNFTSSGMRTMKSPMKILQKEGIAMNYTNQ</sequence>
<dbReference type="Proteomes" id="UP001154282">
    <property type="component" value="Unassembled WGS sequence"/>
</dbReference>
<accession>A0AAV0LPJ2</accession>
<organism evidence="1 2">
    <name type="scientific">Linum tenue</name>
    <dbReference type="NCBI Taxonomy" id="586396"/>
    <lineage>
        <taxon>Eukaryota</taxon>
        <taxon>Viridiplantae</taxon>
        <taxon>Streptophyta</taxon>
        <taxon>Embryophyta</taxon>
        <taxon>Tracheophyta</taxon>
        <taxon>Spermatophyta</taxon>
        <taxon>Magnoliopsida</taxon>
        <taxon>eudicotyledons</taxon>
        <taxon>Gunneridae</taxon>
        <taxon>Pentapetalae</taxon>
        <taxon>rosids</taxon>
        <taxon>fabids</taxon>
        <taxon>Malpighiales</taxon>
        <taxon>Linaceae</taxon>
        <taxon>Linum</taxon>
    </lineage>
</organism>
<comment type="caution">
    <text evidence="1">The sequence shown here is derived from an EMBL/GenBank/DDBJ whole genome shotgun (WGS) entry which is preliminary data.</text>
</comment>
<evidence type="ECO:0000313" key="2">
    <source>
        <dbReference type="Proteomes" id="UP001154282"/>
    </source>
</evidence>
<proteinExistence type="predicted"/>
<reference evidence="1" key="1">
    <citation type="submission" date="2022-08" db="EMBL/GenBank/DDBJ databases">
        <authorList>
            <person name="Gutierrez-Valencia J."/>
        </authorList>
    </citation>
    <scope>NUCLEOTIDE SEQUENCE</scope>
</reference>
<name>A0AAV0LPJ2_9ROSI</name>
<evidence type="ECO:0000313" key="1">
    <source>
        <dbReference type="EMBL" id="CAI0436467.1"/>
    </source>
</evidence>